<evidence type="ECO:0008006" key="3">
    <source>
        <dbReference type="Google" id="ProtNLM"/>
    </source>
</evidence>
<dbReference type="AlphaFoldDB" id="A0A382M1R5"/>
<keyword evidence="1" id="KW-1133">Transmembrane helix</keyword>
<feature type="transmembrane region" description="Helical" evidence="1">
    <location>
        <begin position="276"/>
        <end position="297"/>
    </location>
</feature>
<reference evidence="2" key="1">
    <citation type="submission" date="2018-05" db="EMBL/GenBank/DDBJ databases">
        <authorList>
            <person name="Lanie J.A."/>
            <person name="Ng W.-L."/>
            <person name="Kazmierczak K.M."/>
            <person name="Andrzejewski T.M."/>
            <person name="Davidsen T.M."/>
            <person name="Wayne K.J."/>
            <person name="Tettelin H."/>
            <person name="Glass J.I."/>
            <person name="Rusch D."/>
            <person name="Podicherti R."/>
            <person name="Tsui H.-C.T."/>
            <person name="Winkler M.E."/>
        </authorList>
    </citation>
    <scope>NUCLEOTIDE SEQUENCE</scope>
</reference>
<proteinExistence type="predicted"/>
<gene>
    <name evidence="2" type="ORF">METZ01_LOCUS295670</name>
</gene>
<feature type="transmembrane region" description="Helical" evidence="1">
    <location>
        <begin position="142"/>
        <end position="161"/>
    </location>
</feature>
<sequence length="320" mass="34093">MAEIVQLIGPGILYAAAAVGVSHLVQATRTGAVYGFSLTLVIAFACFIKYPGLRFGTDYAVATGTSLITGYIKQGRLTTLIYLFNLIFTFLFVPAAIVLVTSGLIKGVSGIEMGDVSMATLVFLSSAIILITGHYRVLERIIKALVGIFTILIVLAVIVIFGKIEWSVGQFMPPVIDRATLIFIVAITGFMPSPMSAGVMSSMWICAKAQNTGHLPTSEDAKLDFNLGFATTLLLALCFMLLGAGIMFGSGAEFAPSSGGFANQLIQLFTQTIGGWSFWVIGIAAIAVVYSSVLTVVDGNARFIQISLDHFKPDIHEKLG</sequence>
<keyword evidence="1" id="KW-0472">Membrane</keyword>
<feature type="transmembrane region" description="Helical" evidence="1">
    <location>
        <begin position="80"/>
        <end position="105"/>
    </location>
</feature>
<feature type="transmembrane region" description="Helical" evidence="1">
    <location>
        <begin position="7"/>
        <end position="25"/>
    </location>
</feature>
<feature type="transmembrane region" description="Helical" evidence="1">
    <location>
        <begin position="31"/>
        <end position="48"/>
    </location>
</feature>
<name>A0A382M1R5_9ZZZZ</name>
<feature type="transmembrane region" description="Helical" evidence="1">
    <location>
        <begin position="117"/>
        <end position="135"/>
    </location>
</feature>
<keyword evidence="1" id="KW-0812">Transmembrane</keyword>
<accession>A0A382M1R5</accession>
<feature type="transmembrane region" description="Helical" evidence="1">
    <location>
        <begin position="227"/>
        <end position="248"/>
    </location>
</feature>
<organism evidence="2">
    <name type="scientific">marine metagenome</name>
    <dbReference type="NCBI Taxonomy" id="408172"/>
    <lineage>
        <taxon>unclassified sequences</taxon>
        <taxon>metagenomes</taxon>
        <taxon>ecological metagenomes</taxon>
    </lineage>
</organism>
<evidence type="ECO:0000313" key="2">
    <source>
        <dbReference type="EMBL" id="SVC42816.1"/>
    </source>
</evidence>
<evidence type="ECO:0000256" key="1">
    <source>
        <dbReference type="SAM" id="Phobius"/>
    </source>
</evidence>
<feature type="non-terminal residue" evidence="2">
    <location>
        <position position="320"/>
    </location>
</feature>
<protein>
    <recommendedName>
        <fullName evidence="3">Amino acid permease/ SLC12A domain-containing protein</fullName>
    </recommendedName>
</protein>
<dbReference type="EMBL" id="UINC01090670">
    <property type="protein sequence ID" value="SVC42816.1"/>
    <property type="molecule type" value="Genomic_DNA"/>
</dbReference>
<feature type="transmembrane region" description="Helical" evidence="1">
    <location>
        <begin position="181"/>
        <end position="206"/>
    </location>
</feature>